<evidence type="ECO:0000256" key="1">
    <source>
        <dbReference type="ARBA" id="ARBA00004448"/>
    </source>
</evidence>
<evidence type="ECO:0000256" key="25">
    <source>
        <dbReference type="ARBA" id="ARBA00081341"/>
    </source>
</evidence>
<evidence type="ECO:0000256" key="10">
    <source>
        <dbReference type="ARBA" id="ARBA00022792"/>
    </source>
</evidence>
<keyword evidence="6" id="KW-0716">Sensory transduction</keyword>
<keyword evidence="12 27" id="KW-1133">Transmembrane helix</keyword>
<feature type="transmembrane region" description="Helical" evidence="27">
    <location>
        <begin position="238"/>
        <end position="257"/>
    </location>
</feature>
<evidence type="ECO:0000259" key="29">
    <source>
        <dbReference type="Pfam" id="PF01699"/>
    </source>
</evidence>
<evidence type="ECO:0000256" key="13">
    <source>
        <dbReference type="ARBA" id="ARBA00023053"/>
    </source>
</evidence>
<dbReference type="GO" id="GO:0099093">
    <property type="term" value="P:calcium export from the mitochondrion"/>
    <property type="evidence" value="ECO:0007669"/>
    <property type="project" value="TreeGrafter"/>
</dbReference>
<dbReference type="Pfam" id="PF01699">
    <property type="entry name" value="Na_Ca_ex"/>
    <property type="match status" value="2"/>
</dbReference>
<evidence type="ECO:0000256" key="19">
    <source>
        <dbReference type="ARBA" id="ARBA00033667"/>
    </source>
</evidence>
<feature type="transmembrane region" description="Helical" evidence="27">
    <location>
        <begin position="455"/>
        <end position="474"/>
    </location>
</feature>
<evidence type="ECO:0000256" key="2">
    <source>
        <dbReference type="ARBA" id="ARBA00005364"/>
    </source>
</evidence>
<feature type="transmembrane region" description="Helical" evidence="27">
    <location>
        <begin position="592"/>
        <end position="614"/>
    </location>
</feature>
<evidence type="ECO:0000256" key="28">
    <source>
        <dbReference type="SAM" id="SignalP"/>
    </source>
</evidence>
<dbReference type="EMBL" id="JAULJE010000023">
    <property type="protein sequence ID" value="KAK1328670.1"/>
    <property type="molecule type" value="Genomic_DNA"/>
</dbReference>
<dbReference type="Proteomes" id="UP001177744">
    <property type="component" value="Unassembled WGS sequence"/>
</dbReference>
<evidence type="ECO:0000256" key="3">
    <source>
        <dbReference type="ARBA" id="ARBA00022448"/>
    </source>
</evidence>
<evidence type="ECO:0000256" key="8">
    <source>
        <dbReference type="ARBA" id="ARBA00022692"/>
    </source>
</evidence>
<evidence type="ECO:0000256" key="16">
    <source>
        <dbReference type="ARBA" id="ARBA00023136"/>
    </source>
</evidence>
<keyword evidence="31" id="KW-1185">Reference proteome</keyword>
<evidence type="ECO:0000256" key="20">
    <source>
        <dbReference type="ARBA" id="ARBA00052338"/>
    </source>
</evidence>
<dbReference type="GO" id="GO:0006874">
    <property type="term" value="P:intracellular calcium ion homeostasis"/>
    <property type="evidence" value="ECO:0007669"/>
    <property type="project" value="TreeGrafter"/>
</dbReference>
<keyword evidence="7" id="KW-0452">Lithium</keyword>
<evidence type="ECO:0000256" key="17">
    <source>
        <dbReference type="ARBA" id="ARBA00023180"/>
    </source>
</evidence>
<feature type="signal peptide" evidence="28">
    <location>
        <begin position="1"/>
        <end position="26"/>
    </location>
</feature>
<dbReference type="GO" id="GO:0005743">
    <property type="term" value="C:mitochondrial inner membrane"/>
    <property type="evidence" value="ECO:0007669"/>
    <property type="project" value="UniProtKB-SubCell"/>
</dbReference>
<keyword evidence="16 27" id="KW-0472">Membrane</keyword>
<evidence type="ECO:0000256" key="22">
    <source>
        <dbReference type="ARBA" id="ARBA00076357"/>
    </source>
</evidence>
<feature type="transmembrane region" description="Helical" evidence="27">
    <location>
        <begin position="486"/>
        <end position="504"/>
    </location>
</feature>
<feature type="transmembrane region" description="Helical" evidence="27">
    <location>
        <begin position="553"/>
        <end position="572"/>
    </location>
</feature>
<feature type="chain" id="PRO_5041271860" description="Mitochondrial sodium/calcium exchanger protein" evidence="28">
    <location>
        <begin position="27"/>
        <end position="651"/>
    </location>
</feature>
<comment type="subcellular location">
    <subcellularLocation>
        <location evidence="1">Mitochondrion inner membrane</location>
        <topology evidence="1">Multi-pass membrane protein</topology>
    </subcellularLocation>
</comment>
<keyword evidence="13" id="KW-0915">Sodium</keyword>
<keyword evidence="15" id="KW-0496">Mitochondrion</keyword>
<evidence type="ECO:0000256" key="18">
    <source>
        <dbReference type="ARBA" id="ARBA00023201"/>
    </source>
</evidence>
<gene>
    <name evidence="30" type="ORF">QTO34_012244</name>
</gene>
<proteinExistence type="inferred from homology"/>
<evidence type="ECO:0000256" key="4">
    <source>
        <dbReference type="ARBA" id="ARBA00022449"/>
    </source>
</evidence>
<comment type="similarity">
    <text evidence="2">Belongs to the Ca(2+):cation antiporter (CaCA) (TC 2.A.19) family. SLC24A subfamily.</text>
</comment>
<evidence type="ECO:0000256" key="12">
    <source>
        <dbReference type="ARBA" id="ARBA00022989"/>
    </source>
</evidence>
<evidence type="ECO:0000256" key="5">
    <source>
        <dbReference type="ARBA" id="ARBA00022568"/>
    </source>
</evidence>
<dbReference type="InterPro" id="IPR004837">
    <property type="entry name" value="NaCa_Exmemb"/>
</dbReference>
<organism evidence="30 31">
    <name type="scientific">Cnephaeus nilssonii</name>
    <name type="common">Northern bat</name>
    <name type="synonym">Eptesicus nilssonii</name>
    <dbReference type="NCBI Taxonomy" id="3371016"/>
    <lineage>
        <taxon>Eukaryota</taxon>
        <taxon>Metazoa</taxon>
        <taxon>Chordata</taxon>
        <taxon>Craniata</taxon>
        <taxon>Vertebrata</taxon>
        <taxon>Euteleostomi</taxon>
        <taxon>Mammalia</taxon>
        <taxon>Eutheria</taxon>
        <taxon>Laurasiatheria</taxon>
        <taxon>Chiroptera</taxon>
        <taxon>Yangochiroptera</taxon>
        <taxon>Vespertilionidae</taxon>
        <taxon>Cnephaeus</taxon>
    </lineage>
</organism>
<keyword evidence="3" id="KW-0813">Transport</keyword>
<keyword evidence="10" id="KW-0999">Mitochondrion inner membrane</keyword>
<dbReference type="Gene3D" id="1.20.1420.30">
    <property type="entry name" value="NCX, central ion-binding region"/>
    <property type="match status" value="2"/>
</dbReference>
<evidence type="ECO:0000256" key="27">
    <source>
        <dbReference type="SAM" id="Phobius"/>
    </source>
</evidence>
<keyword evidence="8 27" id="KW-0812">Transmembrane</keyword>
<evidence type="ECO:0000256" key="9">
    <source>
        <dbReference type="ARBA" id="ARBA00022729"/>
    </source>
</evidence>
<dbReference type="AlphaFoldDB" id="A0AA40HDD8"/>
<comment type="caution">
    <text evidence="30">The sequence shown here is derived from an EMBL/GenBank/DDBJ whole genome shotgun (WGS) entry which is preliminary data.</text>
</comment>
<keyword evidence="4" id="KW-0050">Antiport</keyword>
<evidence type="ECO:0000256" key="7">
    <source>
        <dbReference type="ARBA" id="ARBA00022671"/>
    </source>
</evidence>
<dbReference type="FunFam" id="1.20.1420.30:FF:000023">
    <property type="entry name" value="Mitochondrial sodium/calcium exchanger protein"/>
    <property type="match status" value="1"/>
</dbReference>
<dbReference type="GO" id="GO:0042803">
    <property type="term" value="F:protein homodimerization activity"/>
    <property type="evidence" value="ECO:0007669"/>
    <property type="project" value="UniProtKB-ARBA"/>
</dbReference>
<feature type="domain" description="Sodium/calcium exchanger membrane region" evidence="29">
    <location>
        <begin position="489"/>
        <end position="639"/>
    </location>
</feature>
<evidence type="ECO:0000256" key="21">
    <source>
        <dbReference type="ARBA" id="ARBA00073621"/>
    </source>
</evidence>
<evidence type="ECO:0000256" key="24">
    <source>
        <dbReference type="ARBA" id="ARBA00077141"/>
    </source>
</evidence>
<reference evidence="30" key="1">
    <citation type="submission" date="2023-06" db="EMBL/GenBank/DDBJ databases">
        <title>Reference genome for the Northern bat (Eptesicus nilssonii), a most northern bat species.</title>
        <authorList>
            <person name="Laine V.N."/>
            <person name="Pulliainen A.T."/>
            <person name="Lilley T.M."/>
        </authorList>
    </citation>
    <scope>NUCLEOTIDE SEQUENCE</scope>
    <source>
        <strain evidence="30">BLF_Eptnil</strain>
        <tissue evidence="30">Kidney</tissue>
    </source>
</reference>
<feature type="transmembrane region" description="Helical" evidence="27">
    <location>
        <begin position="510"/>
        <end position="532"/>
    </location>
</feature>
<evidence type="ECO:0000256" key="26">
    <source>
        <dbReference type="ARBA" id="ARBA00082808"/>
    </source>
</evidence>
<keyword evidence="9 28" id="KW-0732">Signal</keyword>
<dbReference type="GO" id="GO:0005432">
    <property type="term" value="F:calcium:sodium antiporter activity"/>
    <property type="evidence" value="ECO:0007669"/>
    <property type="project" value="TreeGrafter"/>
</dbReference>
<feature type="transmembrane region" description="Helical" evidence="27">
    <location>
        <begin position="263"/>
        <end position="287"/>
    </location>
</feature>
<name>A0AA40HDD8_CNENI</name>
<comment type="catalytic activity">
    <reaction evidence="19">
        <text>Ca(2+)(in) + 3 Na(+)(out) = Ca(2+)(out) + 3 Na(+)(in)</text>
        <dbReference type="Rhea" id="RHEA:69955"/>
        <dbReference type="ChEBI" id="CHEBI:29101"/>
        <dbReference type="ChEBI" id="CHEBI:29108"/>
    </reaction>
</comment>
<feature type="transmembrane region" description="Helical" evidence="27">
    <location>
        <begin position="626"/>
        <end position="648"/>
    </location>
</feature>
<evidence type="ECO:0000256" key="6">
    <source>
        <dbReference type="ARBA" id="ARBA00022606"/>
    </source>
</evidence>
<evidence type="ECO:0000313" key="30">
    <source>
        <dbReference type="EMBL" id="KAK1328670.1"/>
    </source>
</evidence>
<keyword evidence="18" id="KW-0739">Sodium transport</keyword>
<feature type="transmembrane region" description="Helical" evidence="27">
    <location>
        <begin position="427"/>
        <end position="449"/>
    </location>
</feature>
<keyword evidence="17" id="KW-0325">Glycoprotein</keyword>
<keyword evidence="11" id="KW-0106">Calcium</keyword>
<protein>
    <recommendedName>
        <fullName evidence="21">Mitochondrial sodium/calcium exchanger protein</fullName>
    </recommendedName>
    <alternativeName>
        <fullName evidence="25">Na(+)/K(+)/Ca(2+)-exchange protein 6</fullName>
    </alternativeName>
    <alternativeName>
        <fullName evidence="24">Sodium/calcium exchanger protein, mitochondrial</fullName>
    </alternativeName>
    <alternativeName>
        <fullName evidence="23">Sodium/potassium/calcium exchanger 6</fullName>
    </alternativeName>
    <alternativeName>
        <fullName evidence="26">Solute carrier family 24 member 6</fullName>
    </alternativeName>
    <alternativeName>
        <fullName evidence="22">Solute carrier family 8 member B1</fullName>
    </alternativeName>
</protein>
<sequence>MAGGRRNGHWVPCWLCVLLMVERVSGASGLSTGAHTSPPFPASGVNQSPVVDVSIQVEIWHQAPPLRPAASTTLLTPAMFRAAPGGQRMSNPCRDVCGLNASDRCDFIRTNPDCRSEGGYLDYLEGIFCHFPPASSLWPSPSIFCPNLSAISTTLKLSHNVAAGASALTPLDTLPHGVTFLAFGNGAPDIFSALVAFSDPHTAGLAFGALFGAGVLVTTVVAGGIAILRPFTAASRPFLRDIVFYMAAVFLTFTALYRGRVTLAWALGYLGLYVFYVVTVVLCTWIYRWQRRRSLASSMPATPEMLSDSEEDDRVSSTTASYDYREEYQPLLFYQETTAQILVQALNPLDCRKWRTSRRTGGSSRCSRDRGKVHKRFEASVTSHSPTALLVKASAMATLPVELLLLLTVPLVDPDKEDRNWKRPLNCLQLAISPLVLVLTLQSGAYGVYEIGGLFPVWGIVVIAGTALAAVTFFATSNSEPPRLHWIFAFLGFLTSALWINAAATEVVNILRSLGVVFRLSNTVLGLTLLAWGNSIGDVFSDFTLARQGYPRMAFSACFGGIIFNVLVGVGLGCLLQISRGHVEVKLEPDGLLVWVLAGALGLSLVCSLVAVPLQCFQLSKVYGVCLLLFYVSFLVVALLTEFGVIHLRSV</sequence>
<evidence type="ECO:0000256" key="23">
    <source>
        <dbReference type="ARBA" id="ARBA00076738"/>
    </source>
</evidence>
<dbReference type="PANTHER" id="PTHR12266">
    <property type="entry name" value="NA+/CA2+ K+ INDEPENDENT EXCHANGER"/>
    <property type="match status" value="1"/>
</dbReference>
<comment type="catalytic activity">
    <reaction evidence="20">
        <text>3 Li(+)(out) + Ca(2+)(in) = 3 Li(+)(in) + Ca(2+)(out)</text>
        <dbReference type="Rhea" id="RHEA:72631"/>
        <dbReference type="ChEBI" id="CHEBI:29108"/>
        <dbReference type="ChEBI" id="CHEBI:49713"/>
    </reaction>
</comment>
<accession>A0AA40HDD8</accession>
<dbReference type="FunFam" id="1.20.1420.30:FF:000025">
    <property type="entry name" value="sodium/potassium/calcium exchanger 6, mitochondrial isoform X3"/>
    <property type="match status" value="1"/>
</dbReference>
<evidence type="ECO:0000256" key="14">
    <source>
        <dbReference type="ARBA" id="ARBA00023065"/>
    </source>
</evidence>
<dbReference type="InterPro" id="IPR044880">
    <property type="entry name" value="NCX_ion-bd_dom_sf"/>
</dbReference>
<keyword evidence="14" id="KW-0406">Ion transport</keyword>
<dbReference type="PANTHER" id="PTHR12266:SF0">
    <property type="entry name" value="MITOCHONDRIAL SODIUM_CALCIUM EXCHANGER PROTEIN"/>
    <property type="match status" value="1"/>
</dbReference>
<evidence type="ECO:0000313" key="31">
    <source>
        <dbReference type="Proteomes" id="UP001177744"/>
    </source>
</evidence>
<feature type="transmembrane region" description="Helical" evidence="27">
    <location>
        <begin position="205"/>
        <end position="226"/>
    </location>
</feature>
<keyword evidence="5" id="KW-0109">Calcium transport</keyword>
<dbReference type="InterPro" id="IPR051359">
    <property type="entry name" value="CaCA_antiporter"/>
</dbReference>
<evidence type="ECO:0000256" key="11">
    <source>
        <dbReference type="ARBA" id="ARBA00022837"/>
    </source>
</evidence>
<evidence type="ECO:0000256" key="15">
    <source>
        <dbReference type="ARBA" id="ARBA00023128"/>
    </source>
</evidence>
<feature type="domain" description="Sodium/calcium exchanger membrane region" evidence="29">
    <location>
        <begin position="167"/>
        <end position="281"/>
    </location>
</feature>